<proteinExistence type="predicted"/>
<evidence type="ECO:0008006" key="3">
    <source>
        <dbReference type="Google" id="ProtNLM"/>
    </source>
</evidence>
<reference evidence="1 2" key="1">
    <citation type="submission" date="2016-09" db="EMBL/GenBank/DDBJ databases">
        <title>Chromobacterium muskegensis sp. nov., an insecticidal bacterium isolated from Sphagnum bogs.</title>
        <authorList>
            <person name="Sparks M.E."/>
            <person name="Blackburn M.B."/>
            <person name="Gundersen-Rindal D.E."/>
            <person name="Mitchell A."/>
            <person name="Farrar R."/>
            <person name="Kuhar D."/>
        </authorList>
    </citation>
    <scope>NUCLEOTIDE SEQUENCE [LARGE SCALE GENOMIC DNA]</scope>
    <source>
        <strain evidence="1 2">14B-1</strain>
    </source>
</reference>
<sequence length="135" mass="13671">MAAMNLDLPEVTDGAKACTAFRLAGRALNLRSIWSGGLARGIVIGAVIGLSAPSAASAAGGVVYFSGGVLEPTCAMQARAATAGGVSLRLQCQEAAALTRTVDAKNPAQSLNQHVAKASLQAVSNGQSVMLIEYR</sequence>
<evidence type="ECO:0000313" key="2">
    <source>
        <dbReference type="Proteomes" id="UP000180280"/>
    </source>
</evidence>
<name>A0ABX3CE03_9NEIS</name>
<organism evidence="1 2">
    <name type="scientific">Chromobacterium sphagni</name>
    <dbReference type="NCBI Taxonomy" id="1903179"/>
    <lineage>
        <taxon>Bacteria</taxon>
        <taxon>Pseudomonadati</taxon>
        <taxon>Pseudomonadota</taxon>
        <taxon>Betaproteobacteria</taxon>
        <taxon>Neisseriales</taxon>
        <taxon>Chromobacteriaceae</taxon>
        <taxon>Chromobacterium</taxon>
    </lineage>
</organism>
<protein>
    <recommendedName>
        <fullName evidence="3">Type 1 fimbrial protein</fullName>
    </recommendedName>
</protein>
<evidence type="ECO:0000313" key="1">
    <source>
        <dbReference type="EMBL" id="OHX20393.1"/>
    </source>
</evidence>
<comment type="caution">
    <text evidence="1">The sequence shown here is derived from an EMBL/GenBank/DDBJ whole genome shotgun (WGS) entry which is preliminary data.</text>
</comment>
<dbReference type="EMBL" id="MKCT01000017">
    <property type="protein sequence ID" value="OHX20393.1"/>
    <property type="molecule type" value="Genomic_DNA"/>
</dbReference>
<keyword evidence="2" id="KW-1185">Reference proteome</keyword>
<gene>
    <name evidence="1" type="ORF">BI344_07900</name>
</gene>
<accession>A0ABX3CE03</accession>
<dbReference type="Proteomes" id="UP000180280">
    <property type="component" value="Unassembled WGS sequence"/>
</dbReference>